<organism evidence="3">
    <name type="scientific">Solibacter usitatus (strain Ellin6076)</name>
    <dbReference type="NCBI Taxonomy" id="234267"/>
    <lineage>
        <taxon>Bacteria</taxon>
        <taxon>Pseudomonadati</taxon>
        <taxon>Acidobacteriota</taxon>
        <taxon>Terriglobia</taxon>
        <taxon>Bryobacterales</taxon>
        <taxon>Solibacteraceae</taxon>
        <taxon>Candidatus Solibacter</taxon>
    </lineage>
</organism>
<evidence type="ECO:0000259" key="2">
    <source>
        <dbReference type="Pfam" id="PF07811"/>
    </source>
</evidence>
<dbReference type="AlphaFoldDB" id="Q01XW1"/>
<name>Q01XW1_SOLUE</name>
<dbReference type="HOGENOM" id="CLU_1531547_0_0_0"/>
<dbReference type="OrthoDB" id="5397339at2"/>
<sequence>MAESNNSKRRRRRGVELIEFTLVMMPLLGFIFLVIDLGWTIYKRATLQFAVREGCRYAVINQLQPLKDSNGNNYGMIDSVKYVVQQRAMGFLGSTPSDPGYATIQVRFYDPNSSLTTAVAMPPDCTSTIVPNKGGYLVEVSVEHYKSQILGAIYKGSTPLDFVARSSDRMEADPSSGIPKALTCP</sequence>
<dbReference type="KEGG" id="sus:Acid_4545"/>
<dbReference type="InParanoid" id="Q01XW1"/>
<feature type="transmembrane region" description="Helical" evidence="1">
    <location>
        <begin position="20"/>
        <end position="42"/>
    </location>
</feature>
<gene>
    <name evidence="3" type="ordered locus">Acid_4545</name>
</gene>
<reference evidence="3" key="1">
    <citation type="submission" date="2006-10" db="EMBL/GenBank/DDBJ databases">
        <title>Complete sequence of Solibacter usitatus Ellin6076.</title>
        <authorList>
            <consortium name="US DOE Joint Genome Institute"/>
            <person name="Copeland A."/>
            <person name="Lucas S."/>
            <person name="Lapidus A."/>
            <person name="Barry K."/>
            <person name="Detter J.C."/>
            <person name="Glavina del Rio T."/>
            <person name="Hammon N."/>
            <person name="Israni S."/>
            <person name="Dalin E."/>
            <person name="Tice H."/>
            <person name="Pitluck S."/>
            <person name="Thompson L.S."/>
            <person name="Brettin T."/>
            <person name="Bruce D."/>
            <person name="Han C."/>
            <person name="Tapia R."/>
            <person name="Gilna P."/>
            <person name="Schmutz J."/>
            <person name="Larimer F."/>
            <person name="Land M."/>
            <person name="Hauser L."/>
            <person name="Kyrpides N."/>
            <person name="Mikhailova N."/>
            <person name="Janssen P.H."/>
            <person name="Kuske C.R."/>
            <person name="Richardson P."/>
        </authorList>
    </citation>
    <scope>NUCLEOTIDE SEQUENCE</scope>
    <source>
        <strain evidence="3">Ellin6076</strain>
    </source>
</reference>
<keyword evidence="1" id="KW-0472">Membrane</keyword>
<evidence type="ECO:0000313" key="3">
    <source>
        <dbReference type="EMBL" id="ABJ85504.1"/>
    </source>
</evidence>
<proteinExistence type="predicted"/>
<accession>Q01XW1</accession>
<dbReference type="Pfam" id="PF07811">
    <property type="entry name" value="TadE"/>
    <property type="match status" value="1"/>
</dbReference>
<dbReference type="STRING" id="234267.Acid_4545"/>
<dbReference type="eggNOG" id="COG4961">
    <property type="taxonomic scope" value="Bacteria"/>
</dbReference>
<protein>
    <submittedName>
        <fullName evidence="3">TadE family protein</fullName>
    </submittedName>
</protein>
<keyword evidence="1" id="KW-0812">Transmembrane</keyword>
<feature type="domain" description="TadE-like" evidence="2">
    <location>
        <begin position="14"/>
        <end position="56"/>
    </location>
</feature>
<evidence type="ECO:0000256" key="1">
    <source>
        <dbReference type="SAM" id="Phobius"/>
    </source>
</evidence>
<dbReference type="EMBL" id="CP000473">
    <property type="protein sequence ID" value="ABJ85504.1"/>
    <property type="molecule type" value="Genomic_DNA"/>
</dbReference>
<dbReference type="InterPro" id="IPR012495">
    <property type="entry name" value="TadE-like_dom"/>
</dbReference>
<keyword evidence="1" id="KW-1133">Transmembrane helix</keyword>